<dbReference type="InterPro" id="IPR001387">
    <property type="entry name" value="Cro/C1-type_HTH"/>
</dbReference>
<protein>
    <submittedName>
        <fullName evidence="1">Helix-turn-helix transcriptional regulator</fullName>
    </submittedName>
</protein>
<dbReference type="SUPFAM" id="SSF47413">
    <property type="entry name" value="lambda repressor-like DNA-binding domains"/>
    <property type="match status" value="1"/>
</dbReference>
<comment type="caution">
    <text evidence="1">The sequence shown here is derived from an EMBL/GenBank/DDBJ whole genome shotgun (WGS) entry which is preliminary data.</text>
</comment>
<dbReference type="CDD" id="cd00093">
    <property type="entry name" value="HTH_XRE"/>
    <property type="match status" value="1"/>
</dbReference>
<keyword evidence="2" id="KW-1185">Reference proteome</keyword>
<proteinExistence type="predicted"/>
<reference evidence="1 2" key="1">
    <citation type="submission" date="2022-10" db="EMBL/GenBank/DDBJ databases">
        <title>High-quality genome sequences of two octocoral-associated bacteria, Endozoicomonas euniceicola EF212 and Endozoicomonas gorgoniicola PS125.</title>
        <authorList>
            <person name="Chiou Y.-J."/>
            <person name="Chen Y.-H."/>
        </authorList>
    </citation>
    <scope>NUCLEOTIDE SEQUENCE [LARGE SCALE GENOMIC DNA]</scope>
    <source>
        <strain evidence="1 2">PS125</strain>
    </source>
</reference>
<gene>
    <name evidence="1" type="ORF">NX722_18625</name>
</gene>
<dbReference type="InterPro" id="IPR010982">
    <property type="entry name" value="Lambda_DNA-bd_dom_sf"/>
</dbReference>
<dbReference type="Proteomes" id="UP001209854">
    <property type="component" value="Unassembled WGS sequence"/>
</dbReference>
<dbReference type="EMBL" id="JAPFCC010000001">
    <property type="protein sequence ID" value="MCW7554596.1"/>
    <property type="molecule type" value="Genomic_DNA"/>
</dbReference>
<evidence type="ECO:0000313" key="2">
    <source>
        <dbReference type="Proteomes" id="UP001209854"/>
    </source>
</evidence>
<evidence type="ECO:0000313" key="1">
    <source>
        <dbReference type="EMBL" id="MCW7554596.1"/>
    </source>
</evidence>
<name>A0ABT3MYZ7_9GAMM</name>
<sequence length="129" mass="15003">MELGFSKIKFSDWLGLSPSTWGKIENGEIQFSINTLYRFKERSGFNTWCIIAVGDYYESILKENQWEIVNQLEGDDLLLIKAKEYYKEFDVYGNKLNSLSAENSSEYIPILFTGMMNKKVAPIFQKICE</sequence>
<organism evidence="1 2">
    <name type="scientific">Endozoicomonas gorgoniicola</name>
    <dbReference type="NCBI Taxonomy" id="1234144"/>
    <lineage>
        <taxon>Bacteria</taxon>
        <taxon>Pseudomonadati</taxon>
        <taxon>Pseudomonadota</taxon>
        <taxon>Gammaproteobacteria</taxon>
        <taxon>Oceanospirillales</taxon>
        <taxon>Endozoicomonadaceae</taxon>
        <taxon>Endozoicomonas</taxon>
    </lineage>
</organism>
<accession>A0ABT3MYZ7</accession>
<dbReference type="RefSeq" id="WP_262564348.1">
    <property type="nucleotide sequence ID" value="NZ_JAPFCC010000001.1"/>
</dbReference>